<evidence type="ECO:0000313" key="1">
    <source>
        <dbReference type="EMBL" id="KAH6932813.1"/>
    </source>
</evidence>
<organism evidence="1 2">
    <name type="scientific">Hyalomma asiaticum</name>
    <name type="common">Tick</name>
    <dbReference type="NCBI Taxonomy" id="266040"/>
    <lineage>
        <taxon>Eukaryota</taxon>
        <taxon>Metazoa</taxon>
        <taxon>Ecdysozoa</taxon>
        <taxon>Arthropoda</taxon>
        <taxon>Chelicerata</taxon>
        <taxon>Arachnida</taxon>
        <taxon>Acari</taxon>
        <taxon>Parasitiformes</taxon>
        <taxon>Ixodida</taxon>
        <taxon>Ixodoidea</taxon>
        <taxon>Ixodidae</taxon>
        <taxon>Hyalomminae</taxon>
        <taxon>Hyalomma</taxon>
    </lineage>
</organism>
<protein>
    <submittedName>
        <fullName evidence="1">Uncharacterized protein</fullName>
    </submittedName>
</protein>
<dbReference type="Proteomes" id="UP000821845">
    <property type="component" value="Chromosome 4"/>
</dbReference>
<reference evidence="1" key="1">
    <citation type="submission" date="2020-05" db="EMBL/GenBank/DDBJ databases">
        <title>Large-scale comparative analyses of tick genomes elucidate their genetic diversity and vector capacities.</title>
        <authorList>
            <person name="Jia N."/>
            <person name="Wang J."/>
            <person name="Shi W."/>
            <person name="Du L."/>
            <person name="Sun Y."/>
            <person name="Zhan W."/>
            <person name="Jiang J."/>
            <person name="Wang Q."/>
            <person name="Zhang B."/>
            <person name="Ji P."/>
            <person name="Sakyi L.B."/>
            <person name="Cui X."/>
            <person name="Yuan T."/>
            <person name="Jiang B."/>
            <person name="Yang W."/>
            <person name="Lam T.T.-Y."/>
            <person name="Chang Q."/>
            <person name="Ding S."/>
            <person name="Wang X."/>
            <person name="Zhu J."/>
            <person name="Ruan X."/>
            <person name="Zhao L."/>
            <person name="Wei J."/>
            <person name="Que T."/>
            <person name="Du C."/>
            <person name="Cheng J."/>
            <person name="Dai P."/>
            <person name="Han X."/>
            <person name="Huang E."/>
            <person name="Gao Y."/>
            <person name="Liu J."/>
            <person name="Shao H."/>
            <person name="Ye R."/>
            <person name="Li L."/>
            <person name="Wei W."/>
            <person name="Wang X."/>
            <person name="Wang C."/>
            <person name="Yang T."/>
            <person name="Huo Q."/>
            <person name="Li W."/>
            <person name="Guo W."/>
            <person name="Chen H."/>
            <person name="Zhou L."/>
            <person name="Ni X."/>
            <person name="Tian J."/>
            <person name="Zhou Y."/>
            <person name="Sheng Y."/>
            <person name="Liu T."/>
            <person name="Pan Y."/>
            <person name="Xia L."/>
            <person name="Li J."/>
            <person name="Zhao F."/>
            <person name="Cao W."/>
        </authorList>
    </citation>
    <scope>NUCLEOTIDE SEQUENCE</scope>
    <source>
        <strain evidence="1">Hyas-2018</strain>
    </source>
</reference>
<accession>A0ACB7SDL6</accession>
<comment type="caution">
    <text evidence="1">The sequence shown here is derived from an EMBL/GenBank/DDBJ whole genome shotgun (WGS) entry which is preliminary data.</text>
</comment>
<evidence type="ECO:0000313" key="2">
    <source>
        <dbReference type="Proteomes" id="UP000821845"/>
    </source>
</evidence>
<keyword evidence="2" id="KW-1185">Reference proteome</keyword>
<sequence>MLVRMYKEWFAGENAPYGVRVNAVNPGVIITPIIKDPATTMEQHAEIIEKLASSAHALERPGQPEEVARCIAFLASEDASFVTGITMPVDGGMRLVSGLPHIPQVLKTESAA</sequence>
<proteinExistence type="predicted"/>
<dbReference type="EMBL" id="CM023484">
    <property type="protein sequence ID" value="KAH6932813.1"/>
    <property type="molecule type" value="Genomic_DNA"/>
</dbReference>
<gene>
    <name evidence="1" type="ORF">HPB50_009864</name>
</gene>
<name>A0ACB7SDL6_HYAAI</name>